<dbReference type="InterPro" id="IPR050365">
    <property type="entry name" value="TIM50"/>
</dbReference>
<dbReference type="InterPro" id="IPR036412">
    <property type="entry name" value="HAD-like_sf"/>
</dbReference>
<dbReference type="FunFam" id="3.40.50.1000:FF:000093">
    <property type="entry name" value="NLI interacting factor-like phosphatase family protein"/>
    <property type="match status" value="1"/>
</dbReference>
<dbReference type="Gramene" id="KRH11074">
    <property type="protein sequence ID" value="KRH11074"/>
    <property type="gene ID" value="GLYMA_15G087100"/>
</dbReference>
<dbReference type="eggNOG" id="KOG1605">
    <property type="taxonomic scope" value="Eukaryota"/>
</dbReference>
<sequence length="288" mass="33221">MVSKVKRSPVKSIKDLRNNNNRRWRRKTPIKNVVAASSAALATIRRRITKLFSKIARLSTSAHKKKATSYKILKKTTTTDGELDNIRRTLVFDDTTATTTTPLLPPLFSVRKTVFLDLDETLVHSHPSPPPERFDFVVRPVIDGEPMDFYVLKRPGVDEFLESLAAKYEVVVFTAALKEYASMVLDRLDRNRFISHRLYRDSCRNIDGKLVKDLNETGRDLKRVVIVDDNPNSFANQPENAILIRPFVDDILDRELWKLRSFFNGSDCCECDDMRDAVKHYVTVQHRR</sequence>
<dbReference type="SMR" id="I1MEW5"/>
<dbReference type="Proteomes" id="UP000008827">
    <property type="component" value="Chromosome 15"/>
</dbReference>
<reference evidence="3" key="3">
    <citation type="submission" date="2018-07" db="EMBL/GenBank/DDBJ databases">
        <title>WGS assembly of Glycine max.</title>
        <authorList>
            <person name="Schmutz J."/>
            <person name="Cannon S."/>
            <person name="Schlueter J."/>
            <person name="Ma J."/>
            <person name="Mitros T."/>
            <person name="Nelson W."/>
            <person name="Hyten D."/>
            <person name="Song Q."/>
            <person name="Thelen J."/>
            <person name="Cheng J."/>
            <person name="Xu D."/>
            <person name="Hellsten U."/>
            <person name="May G."/>
            <person name="Yu Y."/>
            <person name="Sakurai T."/>
            <person name="Umezawa T."/>
            <person name="Bhattacharyya M."/>
            <person name="Sandhu D."/>
            <person name="Valliyodan B."/>
            <person name="Lindquist E."/>
            <person name="Peto M."/>
            <person name="Grant D."/>
            <person name="Shu S."/>
            <person name="Goodstein D."/>
            <person name="Barry K."/>
            <person name="Futrell-Griggs M."/>
            <person name="Abernathy B."/>
            <person name="Du J."/>
            <person name="Tian Z."/>
            <person name="Zhu L."/>
            <person name="Gill N."/>
            <person name="Joshi T."/>
            <person name="Libault M."/>
            <person name="Sethuraman A."/>
            <person name="Zhang X."/>
            <person name="Shinozaki K."/>
            <person name="Nguyen H."/>
            <person name="Wing R."/>
            <person name="Cregan P."/>
            <person name="Specht J."/>
            <person name="Grimwood J."/>
            <person name="Rokhsar D."/>
            <person name="Stacey G."/>
            <person name="Shoemaker R."/>
            <person name="Jackson S."/>
        </authorList>
    </citation>
    <scope>NUCLEOTIDE SEQUENCE</scope>
    <source>
        <tissue evidence="3">Callus</tissue>
    </source>
</reference>
<dbReference type="NCBIfam" id="TIGR02251">
    <property type="entry name" value="HIF-SF_euk"/>
    <property type="match status" value="1"/>
</dbReference>
<gene>
    <name evidence="4" type="primary">LOC100786396</name>
    <name evidence="3" type="ORF">GLYMA_15G087100</name>
</gene>
<reference evidence="4" key="2">
    <citation type="submission" date="2018-02" db="UniProtKB">
        <authorList>
            <consortium name="EnsemblPlants"/>
        </authorList>
    </citation>
    <scope>IDENTIFICATION</scope>
    <source>
        <strain evidence="4">Williams 82</strain>
    </source>
</reference>
<feature type="domain" description="FCP1 homology" evidence="2">
    <location>
        <begin position="107"/>
        <end position="266"/>
    </location>
</feature>
<dbReference type="OrthoDB" id="277011at2759"/>
<evidence type="ECO:0000313" key="4">
    <source>
        <dbReference type="EnsemblPlants" id="KRH11074"/>
    </source>
</evidence>
<evidence type="ECO:0000313" key="5">
    <source>
        <dbReference type="Proteomes" id="UP000008827"/>
    </source>
</evidence>
<evidence type="ECO:0000256" key="1">
    <source>
        <dbReference type="SAM" id="MobiDB-lite"/>
    </source>
</evidence>
<protein>
    <recommendedName>
        <fullName evidence="2">FCP1 homology domain-containing protein</fullName>
    </recommendedName>
</protein>
<dbReference type="OMA" id="PKMYDFV"/>
<dbReference type="EnsemblPlants" id="KRH11074">
    <property type="protein sequence ID" value="KRH11074"/>
    <property type="gene ID" value="GLYMA_15G087100"/>
</dbReference>
<dbReference type="InterPro" id="IPR011948">
    <property type="entry name" value="Dullard_phosphatase"/>
</dbReference>
<dbReference type="EMBL" id="CM000848">
    <property type="protein sequence ID" value="KRH11074.1"/>
    <property type="molecule type" value="Genomic_DNA"/>
</dbReference>
<dbReference type="PaxDb" id="3847-GLYMA15G09340.1"/>
<dbReference type="PANTHER" id="PTHR12210">
    <property type="entry name" value="DULLARD PROTEIN PHOSPHATASE"/>
    <property type="match status" value="1"/>
</dbReference>
<evidence type="ECO:0000259" key="2">
    <source>
        <dbReference type="PROSITE" id="PS50969"/>
    </source>
</evidence>
<dbReference type="SMART" id="SM00577">
    <property type="entry name" value="CPDc"/>
    <property type="match status" value="1"/>
</dbReference>
<dbReference type="Pfam" id="PF03031">
    <property type="entry name" value="NIF"/>
    <property type="match status" value="1"/>
</dbReference>
<dbReference type="Gene3D" id="3.40.50.1000">
    <property type="entry name" value="HAD superfamily/HAD-like"/>
    <property type="match status" value="1"/>
</dbReference>
<dbReference type="HOGENOM" id="CLU_020262_4_2_1"/>
<dbReference type="SUPFAM" id="SSF56784">
    <property type="entry name" value="HAD-like"/>
    <property type="match status" value="1"/>
</dbReference>
<dbReference type="KEGG" id="gmx:100786396"/>
<dbReference type="GeneID" id="100786396"/>
<reference evidence="3 4" key="1">
    <citation type="journal article" date="2010" name="Nature">
        <title>Genome sequence of the palaeopolyploid soybean.</title>
        <authorList>
            <person name="Schmutz J."/>
            <person name="Cannon S.B."/>
            <person name="Schlueter J."/>
            <person name="Ma J."/>
            <person name="Mitros T."/>
            <person name="Nelson W."/>
            <person name="Hyten D.L."/>
            <person name="Song Q."/>
            <person name="Thelen J.J."/>
            <person name="Cheng J."/>
            <person name="Xu D."/>
            <person name="Hellsten U."/>
            <person name="May G.D."/>
            <person name="Yu Y."/>
            <person name="Sakurai T."/>
            <person name="Umezawa T."/>
            <person name="Bhattacharyya M.K."/>
            <person name="Sandhu D."/>
            <person name="Valliyodan B."/>
            <person name="Lindquist E."/>
            <person name="Peto M."/>
            <person name="Grant D."/>
            <person name="Shu S."/>
            <person name="Goodstein D."/>
            <person name="Barry K."/>
            <person name="Futrell-Griggs M."/>
            <person name="Abernathy B."/>
            <person name="Du J."/>
            <person name="Tian Z."/>
            <person name="Zhu L."/>
            <person name="Gill N."/>
            <person name="Joshi T."/>
            <person name="Libault M."/>
            <person name="Sethuraman A."/>
            <person name="Zhang X.-C."/>
            <person name="Shinozaki K."/>
            <person name="Nguyen H.T."/>
            <person name="Wing R.A."/>
            <person name="Cregan P."/>
            <person name="Specht J."/>
            <person name="Grimwood J."/>
            <person name="Rokhsar D."/>
            <person name="Stacey G."/>
            <person name="Shoemaker R.C."/>
            <person name="Jackson S.A."/>
        </authorList>
    </citation>
    <scope>NUCLEOTIDE SEQUENCE [LARGE SCALE GENOMIC DNA]</scope>
    <source>
        <strain evidence="4">cv. Williams 82</strain>
        <tissue evidence="3">Callus</tissue>
    </source>
</reference>
<accession>I1MEW5</accession>
<dbReference type="InterPro" id="IPR023214">
    <property type="entry name" value="HAD_sf"/>
</dbReference>
<feature type="region of interest" description="Disordered" evidence="1">
    <location>
        <begin position="1"/>
        <end position="23"/>
    </location>
</feature>
<dbReference type="RefSeq" id="XP_003546048.1">
    <property type="nucleotide sequence ID" value="XM_003546000.5"/>
</dbReference>
<proteinExistence type="predicted"/>
<dbReference type="AlphaFoldDB" id="I1MEW5"/>
<dbReference type="CDD" id="cd07521">
    <property type="entry name" value="HAD_FCP1-like"/>
    <property type="match status" value="1"/>
</dbReference>
<dbReference type="GO" id="GO:0004721">
    <property type="term" value="F:phosphoprotein phosphatase activity"/>
    <property type="evidence" value="ECO:0000318"/>
    <property type="project" value="GO_Central"/>
</dbReference>
<name>I1MEW5_SOYBN</name>
<evidence type="ECO:0000313" key="3">
    <source>
        <dbReference type="EMBL" id="KRH11074.1"/>
    </source>
</evidence>
<dbReference type="PROSITE" id="PS50969">
    <property type="entry name" value="FCP1"/>
    <property type="match status" value="1"/>
</dbReference>
<dbReference type="STRING" id="3847.I1MEW5"/>
<organism evidence="4">
    <name type="scientific">Glycine max</name>
    <name type="common">Soybean</name>
    <name type="synonym">Glycine hispida</name>
    <dbReference type="NCBI Taxonomy" id="3847"/>
    <lineage>
        <taxon>Eukaryota</taxon>
        <taxon>Viridiplantae</taxon>
        <taxon>Streptophyta</taxon>
        <taxon>Embryophyta</taxon>
        <taxon>Tracheophyta</taxon>
        <taxon>Spermatophyta</taxon>
        <taxon>Magnoliopsida</taxon>
        <taxon>eudicotyledons</taxon>
        <taxon>Gunneridae</taxon>
        <taxon>Pentapetalae</taxon>
        <taxon>rosids</taxon>
        <taxon>fabids</taxon>
        <taxon>Fabales</taxon>
        <taxon>Fabaceae</taxon>
        <taxon>Papilionoideae</taxon>
        <taxon>50 kb inversion clade</taxon>
        <taxon>NPAAA clade</taxon>
        <taxon>indigoferoid/millettioid clade</taxon>
        <taxon>Phaseoleae</taxon>
        <taxon>Glycine</taxon>
        <taxon>Glycine subgen. Soja</taxon>
    </lineage>
</organism>
<dbReference type="InterPro" id="IPR004274">
    <property type="entry name" value="FCP1_dom"/>
</dbReference>
<keyword evidence="5" id="KW-1185">Reference proteome</keyword>